<dbReference type="NCBIfam" id="TIGR00237">
    <property type="entry name" value="xseA"/>
    <property type="match status" value="1"/>
</dbReference>
<keyword evidence="1 5" id="KW-0963">Cytoplasm</keyword>
<organism evidence="9 10">
    <name type="scientific">Abyssicoccus albus</name>
    <dbReference type="NCBI Taxonomy" id="1817405"/>
    <lineage>
        <taxon>Bacteria</taxon>
        <taxon>Bacillati</taxon>
        <taxon>Bacillota</taxon>
        <taxon>Bacilli</taxon>
        <taxon>Bacillales</taxon>
        <taxon>Abyssicoccaceae</taxon>
    </lineage>
</organism>
<keyword evidence="4 5" id="KW-0269">Exonuclease</keyword>
<dbReference type="EMBL" id="RKRK01000002">
    <property type="protein sequence ID" value="RPF58075.1"/>
    <property type="molecule type" value="Genomic_DNA"/>
</dbReference>
<dbReference type="PANTHER" id="PTHR30008:SF0">
    <property type="entry name" value="EXODEOXYRIBONUCLEASE 7 LARGE SUBUNIT"/>
    <property type="match status" value="1"/>
</dbReference>
<proteinExistence type="inferred from homology"/>
<evidence type="ECO:0000256" key="1">
    <source>
        <dbReference type="ARBA" id="ARBA00022490"/>
    </source>
</evidence>
<evidence type="ECO:0000313" key="10">
    <source>
        <dbReference type="Proteomes" id="UP000277108"/>
    </source>
</evidence>
<dbReference type="Proteomes" id="UP000277108">
    <property type="component" value="Unassembled WGS sequence"/>
</dbReference>
<name>A0A3N5CFR2_9BACL</name>
<dbReference type="InterPro" id="IPR003753">
    <property type="entry name" value="Exonuc_VII_L"/>
</dbReference>
<comment type="similarity">
    <text evidence="5 6">Belongs to the XseA family.</text>
</comment>
<dbReference type="CDD" id="cd04489">
    <property type="entry name" value="ExoVII_LU_OBF"/>
    <property type="match status" value="1"/>
</dbReference>
<protein>
    <recommendedName>
        <fullName evidence="5">Exodeoxyribonuclease 7 large subunit</fullName>
        <ecNumber evidence="5">3.1.11.6</ecNumber>
    </recommendedName>
    <alternativeName>
        <fullName evidence="5">Exodeoxyribonuclease VII large subunit</fullName>
        <shortName evidence="5">Exonuclease VII large subunit</shortName>
    </alternativeName>
</protein>
<evidence type="ECO:0000256" key="2">
    <source>
        <dbReference type="ARBA" id="ARBA00022722"/>
    </source>
</evidence>
<reference evidence="9 10" key="1">
    <citation type="submission" date="2018-11" db="EMBL/GenBank/DDBJ databases">
        <title>Genomic Encyclopedia of Type Strains, Phase IV (KMG-IV): sequencing the most valuable type-strain genomes for metagenomic binning, comparative biology and taxonomic classification.</title>
        <authorList>
            <person name="Goeker M."/>
        </authorList>
    </citation>
    <scope>NUCLEOTIDE SEQUENCE [LARGE SCALE GENOMIC DNA]</scope>
    <source>
        <strain evidence="9 10">DSM 29158</strain>
    </source>
</reference>
<dbReference type="RefSeq" id="WP_123807557.1">
    <property type="nucleotide sequence ID" value="NZ_RKRK01000002.1"/>
</dbReference>
<dbReference type="Pfam" id="PF02601">
    <property type="entry name" value="Exonuc_VII_L"/>
    <property type="match status" value="1"/>
</dbReference>
<evidence type="ECO:0000259" key="8">
    <source>
        <dbReference type="Pfam" id="PF13742"/>
    </source>
</evidence>
<dbReference type="InterPro" id="IPR020579">
    <property type="entry name" value="Exonuc_VII_lsu_C"/>
</dbReference>
<sequence length="449" mass="51659">MDQYLTVTALSRYIEHKFDHDPHLQQVYVKGELTSVKHHNSGNIYAQLKDQEGQNVININVFRNAKERIEFAPKDGDEVLILGRVNVYSPHSKYNIIVNQMSLSGEGILMQKLEALKKKFESLGYFDEKHKKPIPRLPEHIVVVTSSTGSVIQDINRTLSRRYPLVKVTLINTLVQGSKAAKQLVEHVKIADRLAADIVIVARGGGSMEDLWCFNDEQLAKTIFEMNTPVITAIGHETDQTLVDFVSDRTTSTPTAAAEVASKDKEEIFNYLKFCEDNFNYYMNQKLYQYNESVNNLTQHPFLKNPSALYEKKIMQRDEQETLLNNLIRDSIRQITAKYETSIEQINVSNLTRKIEQRKYLLYDMIEKRNNLVNSSVTFSKHQLKEQMITLHNVSPLKIIDRGFTLTEKGNQVVKDASMIKQDDHIKTTFRDGFVLSQVYEVNHNDKSK</sequence>
<evidence type="ECO:0000259" key="7">
    <source>
        <dbReference type="Pfam" id="PF02601"/>
    </source>
</evidence>
<dbReference type="AlphaFoldDB" id="A0A3N5CFR2"/>
<dbReference type="GO" id="GO:0003676">
    <property type="term" value="F:nucleic acid binding"/>
    <property type="evidence" value="ECO:0007669"/>
    <property type="project" value="InterPro"/>
</dbReference>
<feature type="domain" description="OB-fold nucleic acid binding" evidence="8">
    <location>
        <begin position="5"/>
        <end position="101"/>
    </location>
</feature>
<comment type="caution">
    <text evidence="9">The sequence shown here is derived from an EMBL/GenBank/DDBJ whole genome shotgun (WGS) entry which is preliminary data.</text>
</comment>
<evidence type="ECO:0000256" key="6">
    <source>
        <dbReference type="RuleBase" id="RU004355"/>
    </source>
</evidence>
<feature type="domain" description="Exonuclease VII large subunit C-terminal" evidence="7">
    <location>
        <begin position="125"/>
        <end position="435"/>
    </location>
</feature>
<dbReference type="EC" id="3.1.11.6" evidence="5"/>
<dbReference type="InterPro" id="IPR025824">
    <property type="entry name" value="OB-fold_nuc-bd_dom"/>
</dbReference>
<dbReference type="Pfam" id="PF13742">
    <property type="entry name" value="tRNA_anti_2"/>
    <property type="match status" value="1"/>
</dbReference>
<evidence type="ECO:0000256" key="5">
    <source>
        <dbReference type="HAMAP-Rule" id="MF_00378"/>
    </source>
</evidence>
<dbReference type="GO" id="GO:0006308">
    <property type="term" value="P:DNA catabolic process"/>
    <property type="evidence" value="ECO:0007669"/>
    <property type="project" value="UniProtKB-UniRule"/>
</dbReference>
<gene>
    <name evidence="5" type="primary">xseA</name>
    <name evidence="9" type="ORF">EDD62_0713</name>
</gene>
<evidence type="ECO:0000256" key="4">
    <source>
        <dbReference type="ARBA" id="ARBA00022839"/>
    </source>
</evidence>
<keyword evidence="3 5" id="KW-0378">Hydrolase</keyword>
<comment type="subunit">
    <text evidence="5">Heterooligomer composed of large and small subunits.</text>
</comment>
<dbReference type="GO" id="GO:0005737">
    <property type="term" value="C:cytoplasm"/>
    <property type="evidence" value="ECO:0007669"/>
    <property type="project" value="UniProtKB-SubCell"/>
</dbReference>
<dbReference type="GO" id="GO:0008855">
    <property type="term" value="F:exodeoxyribonuclease VII activity"/>
    <property type="evidence" value="ECO:0007669"/>
    <property type="project" value="UniProtKB-UniRule"/>
</dbReference>
<accession>A0A3N5CFR2</accession>
<dbReference type="OrthoDB" id="9802795at2"/>
<evidence type="ECO:0000313" key="9">
    <source>
        <dbReference type="EMBL" id="RPF58075.1"/>
    </source>
</evidence>
<comment type="subcellular location">
    <subcellularLocation>
        <location evidence="5 6">Cytoplasm</location>
    </subcellularLocation>
</comment>
<comment type="function">
    <text evidence="5">Bidirectionally degrades single-stranded DNA into large acid-insoluble oligonucleotides, which are then degraded further into small acid-soluble oligonucleotides.</text>
</comment>
<evidence type="ECO:0000256" key="3">
    <source>
        <dbReference type="ARBA" id="ARBA00022801"/>
    </source>
</evidence>
<dbReference type="GO" id="GO:0009318">
    <property type="term" value="C:exodeoxyribonuclease VII complex"/>
    <property type="evidence" value="ECO:0007669"/>
    <property type="project" value="UniProtKB-UniRule"/>
</dbReference>
<keyword evidence="10" id="KW-1185">Reference proteome</keyword>
<dbReference type="PANTHER" id="PTHR30008">
    <property type="entry name" value="EXODEOXYRIBONUCLEASE 7 LARGE SUBUNIT"/>
    <property type="match status" value="1"/>
</dbReference>
<dbReference type="HAMAP" id="MF_00378">
    <property type="entry name" value="Exonuc_7_L"/>
    <property type="match status" value="1"/>
</dbReference>
<comment type="catalytic activity">
    <reaction evidence="5 6">
        <text>Exonucleolytic cleavage in either 5'- to 3'- or 3'- to 5'-direction to yield nucleoside 5'-phosphates.</text>
        <dbReference type="EC" id="3.1.11.6"/>
    </reaction>
</comment>
<keyword evidence="2 5" id="KW-0540">Nuclease</keyword>